<comment type="catalytic activity">
    <reaction evidence="7">
        <text>thiamine + ATP = thiamine diphosphate + AMP + H(+)</text>
        <dbReference type="Rhea" id="RHEA:11576"/>
        <dbReference type="ChEBI" id="CHEBI:15378"/>
        <dbReference type="ChEBI" id="CHEBI:18385"/>
        <dbReference type="ChEBI" id="CHEBI:30616"/>
        <dbReference type="ChEBI" id="CHEBI:58937"/>
        <dbReference type="ChEBI" id="CHEBI:456215"/>
    </reaction>
</comment>
<evidence type="ECO:0000256" key="1">
    <source>
        <dbReference type="ARBA" id="ARBA00005078"/>
    </source>
</evidence>
<dbReference type="GeneID" id="41976142"/>
<evidence type="ECO:0000256" key="5">
    <source>
        <dbReference type="ARBA" id="ARBA00022777"/>
    </source>
</evidence>
<dbReference type="NCBIfam" id="TIGR01378">
    <property type="entry name" value="thi_PPkinase"/>
    <property type="match status" value="1"/>
</dbReference>
<dbReference type="CDD" id="cd07995">
    <property type="entry name" value="TPK"/>
    <property type="match status" value="1"/>
</dbReference>
<dbReference type="STRING" id="1093900.A0A507B163"/>
<name>A0A507B163_9PEZI</name>
<organism evidence="9 10">
    <name type="scientific">Thyridium curvatum</name>
    <dbReference type="NCBI Taxonomy" id="1093900"/>
    <lineage>
        <taxon>Eukaryota</taxon>
        <taxon>Fungi</taxon>
        <taxon>Dikarya</taxon>
        <taxon>Ascomycota</taxon>
        <taxon>Pezizomycotina</taxon>
        <taxon>Sordariomycetes</taxon>
        <taxon>Sordariomycetidae</taxon>
        <taxon>Thyridiales</taxon>
        <taxon>Thyridiaceae</taxon>
        <taxon>Thyridium</taxon>
    </lineage>
</organism>
<dbReference type="InterPro" id="IPR016966">
    <property type="entry name" value="Thiamin_pyrophosphokinase_euk"/>
</dbReference>
<dbReference type="InterPro" id="IPR007373">
    <property type="entry name" value="Thiamin_PyroPKinase_B1-bd"/>
</dbReference>
<dbReference type="Pfam" id="PF04263">
    <property type="entry name" value="TPK_catalytic"/>
    <property type="match status" value="1"/>
</dbReference>
<dbReference type="InParanoid" id="A0A507B163"/>
<dbReference type="GO" id="GO:0006772">
    <property type="term" value="P:thiamine metabolic process"/>
    <property type="evidence" value="ECO:0007669"/>
    <property type="project" value="InterPro"/>
</dbReference>
<dbReference type="Proteomes" id="UP000319257">
    <property type="component" value="Unassembled WGS sequence"/>
</dbReference>
<dbReference type="PIRSF" id="PIRSF031057">
    <property type="entry name" value="Thiamin_pyrophosphokinase"/>
    <property type="match status" value="1"/>
</dbReference>
<evidence type="ECO:0000256" key="7">
    <source>
        <dbReference type="PIRNR" id="PIRNR031057"/>
    </source>
</evidence>
<dbReference type="InterPro" id="IPR036371">
    <property type="entry name" value="TPK_B1-bd_sf"/>
</dbReference>
<dbReference type="Pfam" id="PF04265">
    <property type="entry name" value="TPK_B1_binding"/>
    <property type="match status" value="1"/>
</dbReference>
<dbReference type="InterPro" id="IPR006282">
    <property type="entry name" value="Thi_PPkinase"/>
</dbReference>
<reference evidence="9 10" key="1">
    <citation type="submission" date="2019-06" db="EMBL/GenBank/DDBJ databases">
        <title>Draft genome sequence of the filamentous fungus Phialemoniopsis curvata isolated from diesel fuel.</title>
        <authorList>
            <person name="Varaljay V.A."/>
            <person name="Lyon W.J."/>
            <person name="Crouch A.L."/>
            <person name="Drake C.E."/>
            <person name="Hollomon J.M."/>
            <person name="Nadeau L.J."/>
            <person name="Nunn H.S."/>
            <person name="Stevenson B.S."/>
            <person name="Bojanowski C.L."/>
            <person name="Crookes-Goodson W.J."/>
        </authorList>
    </citation>
    <scope>NUCLEOTIDE SEQUENCE [LARGE SCALE GENOMIC DNA]</scope>
    <source>
        <strain evidence="9 10">D216</strain>
    </source>
</reference>
<dbReference type="FunCoup" id="A0A507B163">
    <property type="interactions" value="286"/>
</dbReference>
<gene>
    <name evidence="9" type="ORF">E0L32_008695</name>
</gene>
<dbReference type="OrthoDB" id="25149at2759"/>
<dbReference type="UniPathway" id="UPA00060">
    <property type="reaction ID" value="UER00597"/>
</dbReference>
<comment type="pathway">
    <text evidence="1 7">Cofactor biosynthesis; thiamine diphosphate biosynthesis; thiamine diphosphate from thiamine: step 1/1.</text>
</comment>
<dbReference type="SMART" id="SM00983">
    <property type="entry name" value="TPK_B1_binding"/>
    <property type="match status" value="1"/>
</dbReference>
<keyword evidence="10" id="KW-1185">Reference proteome</keyword>
<dbReference type="PANTHER" id="PTHR13622:SF8">
    <property type="entry name" value="THIAMIN PYROPHOSPHOKINASE 1"/>
    <property type="match status" value="1"/>
</dbReference>
<dbReference type="PANTHER" id="PTHR13622">
    <property type="entry name" value="THIAMIN PYROPHOSPHOKINASE"/>
    <property type="match status" value="1"/>
</dbReference>
<comment type="caution">
    <text evidence="9">The sequence shown here is derived from an EMBL/GenBank/DDBJ whole genome shotgun (WGS) entry which is preliminary data.</text>
</comment>
<evidence type="ECO:0000313" key="10">
    <source>
        <dbReference type="Proteomes" id="UP000319257"/>
    </source>
</evidence>
<evidence type="ECO:0000256" key="4">
    <source>
        <dbReference type="ARBA" id="ARBA00022741"/>
    </source>
</evidence>
<keyword evidence="3 7" id="KW-0808">Transferase</keyword>
<keyword evidence="5 7" id="KW-0418">Kinase</keyword>
<keyword evidence="4 7" id="KW-0547">Nucleotide-binding</keyword>
<dbReference type="InterPro" id="IPR036759">
    <property type="entry name" value="TPK_catalytic_sf"/>
</dbReference>
<evidence type="ECO:0000256" key="6">
    <source>
        <dbReference type="ARBA" id="ARBA00022840"/>
    </source>
</evidence>
<accession>A0A507B163</accession>
<dbReference type="Gene3D" id="3.40.50.10240">
    <property type="entry name" value="Thiamin pyrophosphokinase, catalytic domain"/>
    <property type="match status" value="1"/>
</dbReference>
<evidence type="ECO:0000256" key="2">
    <source>
        <dbReference type="ARBA" id="ARBA00006785"/>
    </source>
</evidence>
<dbReference type="InterPro" id="IPR007371">
    <property type="entry name" value="TPK_catalytic"/>
</dbReference>
<dbReference type="EMBL" id="SKBQ01000059">
    <property type="protein sequence ID" value="TPX10290.1"/>
    <property type="molecule type" value="Genomic_DNA"/>
</dbReference>
<dbReference type="GO" id="GO:0030975">
    <property type="term" value="F:thiamine binding"/>
    <property type="evidence" value="ECO:0007669"/>
    <property type="project" value="UniProtKB-UniRule"/>
</dbReference>
<dbReference type="GO" id="GO:0009229">
    <property type="term" value="P:thiamine diphosphate biosynthetic process"/>
    <property type="evidence" value="ECO:0007669"/>
    <property type="project" value="UniProtKB-UniRule"/>
</dbReference>
<proteinExistence type="inferred from homology"/>
<dbReference type="GO" id="GO:0016301">
    <property type="term" value="F:kinase activity"/>
    <property type="evidence" value="ECO:0007669"/>
    <property type="project" value="UniProtKB-UniRule"/>
</dbReference>
<dbReference type="AlphaFoldDB" id="A0A507B163"/>
<comment type="similarity">
    <text evidence="2 7">Belongs to the thiamine pyrophosphokinase family.</text>
</comment>
<evidence type="ECO:0000256" key="3">
    <source>
        <dbReference type="ARBA" id="ARBA00022679"/>
    </source>
</evidence>
<dbReference type="RefSeq" id="XP_030992001.1">
    <property type="nucleotide sequence ID" value="XM_031143578.1"/>
</dbReference>
<dbReference type="SUPFAM" id="SSF63862">
    <property type="entry name" value="Thiamin pyrophosphokinase, substrate-binding domain"/>
    <property type="match status" value="1"/>
</dbReference>
<dbReference type="GO" id="GO:0004788">
    <property type="term" value="F:thiamine diphosphokinase activity"/>
    <property type="evidence" value="ECO:0007669"/>
    <property type="project" value="UniProtKB-UniRule"/>
</dbReference>
<dbReference type="GO" id="GO:0005524">
    <property type="term" value="F:ATP binding"/>
    <property type="evidence" value="ECO:0007669"/>
    <property type="project" value="UniProtKB-UniRule"/>
</dbReference>
<dbReference type="SUPFAM" id="SSF63999">
    <property type="entry name" value="Thiamin pyrophosphokinase, catalytic domain"/>
    <property type="match status" value="1"/>
</dbReference>
<protein>
    <recommendedName>
        <fullName evidence="7">Thiamine pyrophosphokinase</fullName>
        <ecNumber evidence="7">2.7.6.2</ecNumber>
    </recommendedName>
</protein>
<sequence>MPSEQTGPIDWFPASLLQDDPEETGDPFALVVLNQPLRDLTTLKRLWNNATYRAAADGGANHLYQLRDRVLDSENNPNRLDVVIGDLDSLSDEARDYFSSLPSPTTVIHDPDQYSTDFTKAVRHIRTTQKPSSIVALGGLGGRVDQGLSQLHHLFLFQQDAEYSQGRFYLLSDESLTFVLKTGKHRIHVRGSSRQVFGKHVGIIPLRGKSIISTKGLEWDVTDWTTEIGGQLSTSNHILPETSVVEVETNNDVLFTVALLQR</sequence>
<evidence type="ECO:0000259" key="8">
    <source>
        <dbReference type="SMART" id="SM00983"/>
    </source>
</evidence>
<keyword evidence="6 7" id="KW-0067">ATP-binding</keyword>
<evidence type="ECO:0000313" key="9">
    <source>
        <dbReference type="EMBL" id="TPX10290.1"/>
    </source>
</evidence>
<dbReference type="EC" id="2.7.6.2" evidence="7"/>
<feature type="domain" description="Thiamin pyrophosphokinase thiamin-binding" evidence="8">
    <location>
        <begin position="183"/>
        <end position="253"/>
    </location>
</feature>